<evidence type="ECO:0000313" key="3">
    <source>
        <dbReference type="EMBL" id="RNI13276.1"/>
    </source>
</evidence>
<dbReference type="EMBL" id="JWTK01000002">
    <property type="protein sequence ID" value="OJH49915.1"/>
    <property type="molecule type" value="Genomic_DNA"/>
</dbReference>
<dbReference type="Pfam" id="PF26551">
    <property type="entry name" value="DUF8180"/>
    <property type="match status" value="1"/>
</dbReference>
<dbReference type="STRING" id="523843.SAMN06264941_0640"/>
<dbReference type="EMBL" id="RJJH01000001">
    <property type="protein sequence ID" value="RNI13276.1"/>
    <property type="molecule type" value="Genomic_DNA"/>
</dbReference>
<name>A0A1L9C5Y0_9EURY</name>
<evidence type="ECO:0000313" key="5">
    <source>
        <dbReference type="Proteomes" id="UP000185713"/>
    </source>
</evidence>
<protein>
    <recommendedName>
        <fullName evidence="1">DUF8180 domain-containing protein</fullName>
    </recommendedName>
</protein>
<dbReference type="Proteomes" id="UP000278252">
    <property type="component" value="Unassembled WGS sequence"/>
</dbReference>
<dbReference type="RefSeq" id="WP_072359066.1">
    <property type="nucleotide sequence ID" value="NZ_FXBN01000001.1"/>
</dbReference>
<sequence length="68" mass="7949">MEEINSDKLKHLLEHWIEHNENHCDSFEKWIPQLEDAGFQQAAEYVSAASSEMEQSTDMLRKALESLE</sequence>
<dbReference type="Proteomes" id="UP000193969">
    <property type="component" value="Unassembled WGS sequence"/>
</dbReference>
<organism evidence="2 5">
    <name type="scientific">Methanohalophilus portucalensis FDF-1</name>
    <dbReference type="NCBI Taxonomy" id="523843"/>
    <lineage>
        <taxon>Archaea</taxon>
        <taxon>Methanobacteriati</taxon>
        <taxon>Methanobacteriota</taxon>
        <taxon>Stenosarchaea group</taxon>
        <taxon>Methanomicrobia</taxon>
        <taxon>Methanosarcinales</taxon>
        <taxon>Methanosarcinaceae</taxon>
        <taxon>Methanohalophilus</taxon>
    </lineage>
</organism>
<feature type="domain" description="DUF8180" evidence="1">
    <location>
        <begin position="9"/>
        <end position="67"/>
    </location>
</feature>
<keyword evidence="6" id="KW-1185">Reference proteome</keyword>
<dbReference type="InterPro" id="IPR058493">
    <property type="entry name" value="DUF8180"/>
</dbReference>
<reference evidence="2 5" key="1">
    <citation type="submission" date="2014-12" db="EMBL/GenBank/DDBJ databases">
        <title>The genome sequence of Methanohalophilus portucalensis strain FDF1.</title>
        <authorList>
            <person name="Lai M.-C."/>
            <person name="Lai S.-J."/>
        </authorList>
    </citation>
    <scope>NUCLEOTIDE SEQUENCE [LARGE SCALE GENOMIC DNA]</scope>
    <source>
        <strain evidence="2 5">FDF-1</strain>
    </source>
</reference>
<dbReference type="OrthoDB" id="132969at2157"/>
<dbReference type="EMBL" id="FXBN01000001">
    <property type="protein sequence ID" value="SMH32829.1"/>
    <property type="molecule type" value="Genomic_DNA"/>
</dbReference>
<evidence type="ECO:0000313" key="2">
    <source>
        <dbReference type="EMBL" id="OJH49915.1"/>
    </source>
</evidence>
<dbReference type="AlphaFoldDB" id="A0A1L9C5Y0"/>
<evidence type="ECO:0000313" key="7">
    <source>
        <dbReference type="Proteomes" id="UP000278252"/>
    </source>
</evidence>
<reference evidence="6" key="2">
    <citation type="submission" date="2017-04" db="EMBL/GenBank/DDBJ databases">
        <authorList>
            <person name="Varghese N."/>
            <person name="Submissions S."/>
        </authorList>
    </citation>
    <scope>NUCLEOTIDE SEQUENCE [LARGE SCALE GENOMIC DNA]</scope>
    <source>
        <strain evidence="6">FDF-1</strain>
    </source>
</reference>
<evidence type="ECO:0000313" key="6">
    <source>
        <dbReference type="Proteomes" id="UP000193969"/>
    </source>
</evidence>
<evidence type="ECO:0000313" key="4">
    <source>
        <dbReference type="EMBL" id="SMH32829.1"/>
    </source>
</evidence>
<proteinExistence type="predicted"/>
<dbReference type="Proteomes" id="UP000185713">
    <property type="component" value="Unassembled WGS sequence"/>
</dbReference>
<reference evidence="4" key="3">
    <citation type="submission" date="2017-04" db="EMBL/GenBank/DDBJ databases">
        <authorList>
            <person name="Afonso C.L."/>
            <person name="Miller P.J."/>
            <person name="Scott M.A."/>
            <person name="Spackman E."/>
            <person name="Goraichik I."/>
            <person name="Dimitrov K.M."/>
            <person name="Suarez D.L."/>
            <person name="Swayne D.E."/>
        </authorList>
    </citation>
    <scope>NUCLEOTIDE SEQUENCE [LARGE SCALE GENOMIC DNA]</scope>
    <source>
        <strain evidence="4">FDF-1</strain>
    </source>
</reference>
<gene>
    <name evidence="3" type="ORF">EFE41_01455</name>
    <name evidence="2" type="ORF">MPF_0703</name>
    <name evidence="4" type="ORF">SAMN06264941_0640</name>
</gene>
<evidence type="ECO:0000259" key="1">
    <source>
        <dbReference type="Pfam" id="PF26551"/>
    </source>
</evidence>
<accession>A0A1L9C5Y0</accession>
<reference evidence="3 7" key="4">
    <citation type="submission" date="2018-10" db="EMBL/GenBank/DDBJ databases">
        <title>Cultivation of a novel Methanohalophilus strain from Kebrit Deep of the Red Sea and a genomic comparison of members of the genus Methanohalophilus.</title>
        <authorList>
            <person name="Guan Y."/>
            <person name="Ngugi D.K."/>
            <person name="Stingl U."/>
        </authorList>
    </citation>
    <scope>NUCLEOTIDE SEQUENCE [LARGE SCALE GENOMIC DNA]</scope>
    <source>
        <strain evidence="3 7">DSM 7471</strain>
    </source>
</reference>